<dbReference type="InterPro" id="IPR039797">
    <property type="entry name" value="Pecanex"/>
</dbReference>
<protein>
    <recommendedName>
        <fullName evidence="1">Pecanex-like protein</fullName>
    </recommendedName>
</protein>
<name>A0A1B0D9I2_PHLPP</name>
<comment type="subcellular location">
    <subcellularLocation>
        <location evidence="1">Membrane</location>
        <topology evidence="1">Multi-pass membrane protein</topology>
    </subcellularLocation>
</comment>
<dbReference type="Proteomes" id="UP000092462">
    <property type="component" value="Unassembled WGS sequence"/>
</dbReference>
<dbReference type="GO" id="GO:0005783">
    <property type="term" value="C:endoplasmic reticulum"/>
    <property type="evidence" value="ECO:0007669"/>
    <property type="project" value="TreeGrafter"/>
</dbReference>
<evidence type="ECO:0000256" key="1">
    <source>
        <dbReference type="RuleBase" id="RU367089"/>
    </source>
</evidence>
<dbReference type="PANTHER" id="PTHR12372">
    <property type="entry name" value="PECANEX"/>
    <property type="match status" value="1"/>
</dbReference>
<feature type="transmembrane region" description="Helical" evidence="1">
    <location>
        <begin position="74"/>
        <end position="91"/>
    </location>
</feature>
<comment type="caution">
    <text evidence="1">Lacks conserved residue(s) required for the propagation of feature annotation.</text>
</comment>
<organism evidence="2 3">
    <name type="scientific">Phlebotomus papatasi</name>
    <name type="common">Sandfly</name>
    <dbReference type="NCBI Taxonomy" id="29031"/>
    <lineage>
        <taxon>Eukaryota</taxon>
        <taxon>Metazoa</taxon>
        <taxon>Ecdysozoa</taxon>
        <taxon>Arthropoda</taxon>
        <taxon>Hexapoda</taxon>
        <taxon>Insecta</taxon>
        <taxon>Pterygota</taxon>
        <taxon>Neoptera</taxon>
        <taxon>Endopterygota</taxon>
        <taxon>Diptera</taxon>
        <taxon>Nematocera</taxon>
        <taxon>Psychodoidea</taxon>
        <taxon>Psychodidae</taxon>
        <taxon>Phlebotomus</taxon>
        <taxon>Phlebotomus</taxon>
    </lineage>
</organism>
<keyword evidence="1" id="KW-0812">Transmembrane</keyword>
<keyword evidence="1" id="KW-1133">Transmembrane helix</keyword>
<evidence type="ECO:0000313" key="3">
    <source>
        <dbReference type="Proteomes" id="UP000092462"/>
    </source>
</evidence>
<dbReference type="GO" id="GO:0016020">
    <property type="term" value="C:membrane"/>
    <property type="evidence" value="ECO:0007669"/>
    <property type="project" value="UniProtKB-SubCell"/>
</dbReference>
<comment type="similarity">
    <text evidence="1">Belongs to the pecanex family.</text>
</comment>
<dbReference type="VEuPathDB" id="VectorBase:PPAPM1_008295"/>
<sequence length="180" mass="20189">MDTHPPQPTVVSSSTGQPNVVTEGELVDPLPKKMQSTVNARLKHDLLVCCVLAVIYLGLHCSTVFTVLQPDLNTVLHRIAGILGLLLHYLVPQMRKHWPWLCMSLPILRQREFGQFEPRGAAEVMWFEQLVVYLCMLERNVLYPIVFLSALTSDSMRIVGKFGIGLGTILVVMCGLKCEF</sequence>
<dbReference type="EnsemblMetazoa" id="PPAI004294-RA">
    <property type="protein sequence ID" value="PPAI004294-PA"/>
    <property type="gene ID" value="PPAI004294"/>
</dbReference>
<accession>A0A1B0D9I2</accession>
<dbReference type="EMBL" id="AJVK01028261">
    <property type="status" value="NOT_ANNOTATED_CDS"/>
    <property type="molecule type" value="Genomic_DNA"/>
</dbReference>
<reference evidence="2" key="1">
    <citation type="submission" date="2022-08" db="UniProtKB">
        <authorList>
            <consortium name="EnsemblMetazoa"/>
        </authorList>
    </citation>
    <scope>IDENTIFICATION</scope>
    <source>
        <strain evidence="2">Israel</strain>
    </source>
</reference>
<dbReference type="VEuPathDB" id="VectorBase:PPAI004294"/>
<feature type="transmembrane region" description="Helical" evidence="1">
    <location>
        <begin position="46"/>
        <end position="68"/>
    </location>
</feature>
<proteinExistence type="inferred from homology"/>
<evidence type="ECO:0000313" key="2">
    <source>
        <dbReference type="EnsemblMetazoa" id="PPAI004294-PA"/>
    </source>
</evidence>
<keyword evidence="1" id="KW-0472">Membrane</keyword>
<dbReference type="AlphaFoldDB" id="A0A1B0D9I2"/>
<keyword evidence="3" id="KW-1185">Reference proteome</keyword>
<dbReference type="GO" id="GO:0007029">
    <property type="term" value="P:endoplasmic reticulum organization"/>
    <property type="evidence" value="ECO:0007669"/>
    <property type="project" value="TreeGrafter"/>
</dbReference>
<dbReference type="PANTHER" id="PTHR12372:SF7">
    <property type="entry name" value="PROTEIN PECANEX"/>
    <property type="match status" value="1"/>
</dbReference>